<accession>A0A1S3HX71</accession>
<gene>
    <name evidence="2 3 4" type="primary">LOC106159000</name>
</gene>
<keyword evidence="1" id="KW-1185">Reference proteome</keyword>
<dbReference type="RefSeq" id="XP_013390608.1">
    <property type="nucleotide sequence ID" value="XM_013535154.1"/>
</dbReference>
<dbReference type="Proteomes" id="UP000085678">
    <property type="component" value="Unplaced"/>
</dbReference>
<reference evidence="2 3" key="1">
    <citation type="submission" date="2025-04" db="UniProtKB">
        <authorList>
            <consortium name="RefSeq"/>
        </authorList>
    </citation>
    <scope>IDENTIFICATION</scope>
    <source>
        <tissue evidence="2 3">Gonads</tissue>
    </source>
</reference>
<dbReference type="KEGG" id="lak:106159000"/>
<evidence type="ECO:0000313" key="4">
    <source>
        <dbReference type="RefSeq" id="XP_013390608.1"/>
    </source>
</evidence>
<evidence type="ECO:0000313" key="2">
    <source>
        <dbReference type="RefSeq" id="XP_013390606.1"/>
    </source>
</evidence>
<evidence type="ECO:0000313" key="3">
    <source>
        <dbReference type="RefSeq" id="XP_013390607.1"/>
    </source>
</evidence>
<evidence type="ECO:0000313" key="1">
    <source>
        <dbReference type="Proteomes" id="UP000085678"/>
    </source>
</evidence>
<dbReference type="Pfam" id="PF19239">
    <property type="entry name" value="GIY_YIG_domain"/>
    <property type="match status" value="1"/>
</dbReference>
<dbReference type="OrthoDB" id="5970787at2759"/>
<dbReference type="RefSeq" id="XP_013390607.1">
    <property type="nucleotide sequence ID" value="XM_013535153.1"/>
</dbReference>
<dbReference type="AlphaFoldDB" id="A0A1S3HX71"/>
<dbReference type="GeneID" id="106159000"/>
<sequence length="206" mass="24263">MTGGRELRELLDGKNDNWRENLDDPAWSEWLPAMIPSTLRAWFPMTEDNLIYHTLWEEEELRQRPNYKSYYCDSVRESLRGKRCGIFELGIKIGDTYAAVYLGSTLRHPKRNYTDALRHRIEEFLQNSKNPKAKEIEAALSSQFALYVRYKEIKKPEGDVTTNKDENTWAENAENDLLDSYDYAWNVRRNGKNESRVISELQKTKC</sequence>
<organism evidence="1 4">
    <name type="scientific">Lingula anatina</name>
    <name type="common">Brachiopod</name>
    <name type="synonym">Lingula unguis</name>
    <dbReference type="NCBI Taxonomy" id="7574"/>
    <lineage>
        <taxon>Eukaryota</taxon>
        <taxon>Metazoa</taxon>
        <taxon>Spiralia</taxon>
        <taxon>Lophotrochozoa</taxon>
        <taxon>Brachiopoda</taxon>
        <taxon>Linguliformea</taxon>
        <taxon>Lingulata</taxon>
        <taxon>Lingulida</taxon>
        <taxon>Linguloidea</taxon>
        <taxon>Lingulidae</taxon>
        <taxon>Lingula</taxon>
    </lineage>
</organism>
<proteinExistence type="predicted"/>
<protein>
    <submittedName>
        <fullName evidence="2 3">Uncharacterized protein LOC106159000</fullName>
    </submittedName>
</protein>
<name>A0A1S3HX71_LINAN</name>
<dbReference type="RefSeq" id="XP_013390606.1">
    <property type="nucleotide sequence ID" value="XM_013535152.1"/>
</dbReference>